<proteinExistence type="predicted"/>
<evidence type="ECO:0000313" key="4">
    <source>
        <dbReference type="Proteomes" id="UP001189429"/>
    </source>
</evidence>
<dbReference type="InterPro" id="IPR000884">
    <property type="entry name" value="TSP1_rpt"/>
</dbReference>
<comment type="caution">
    <text evidence="3">The sequence shown here is derived from an EMBL/GenBank/DDBJ whole genome shotgun (WGS) entry which is preliminary data.</text>
</comment>
<gene>
    <name evidence="3" type="ORF">PCOR1329_LOCUS5586</name>
</gene>
<reference evidence="3" key="1">
    <citation type="submission" date="2023-10" db="EMBL/GenBank/DDBJ databases">
        <authorList>
            <person name="Chen Y."/>
            <person name="Shah S."/>
            <person name="Dougan E. K."/>
            <person name="Thang M."/>
            <person name="Chan C."/>
        </authorList>
    </citation>
    <scope>NUCLEOTIDE SEQUENCE [LARGE SCALE GENOMIC DNA]</scope>
</reference>
<dbReference type="EMBL" id="CAUYUJ010001477">
    <property type="protein sequence ID" value="CAK0796122.1"/>
    <property type="molecule type" value="Genomic_DNA"/>
</dbReference>
<dbReference type="InterPro" id="IPR051712">
    <property type="entry name" value="ARTD-AVP"/>
</dbReference>
<feature type="compositionally biased region" description="Low complexity" evidence="1">
    <location>
        <begin position="232"/>
        <end position="253"/>
    </location>
</feature>
<dbReference type="Pfam" id="PF00644">
    <property type="entry name" value="PARP"/>
    <property type="match status" value="1"/>
</dbReference>
<dbReference type="PANTHER" id="PTHR45740:SF2">
    <property type="entry name" value="POLY [ADP-RIBOSE] POLYMERASE"/>
    <property type="match status" value="1"/>
</dbReference>
<feature type="domain" description="PARP catalytic" evidence="2">
    <location>
        <begin position="394"/>
        <end position="485"/>
    </location>
</feature>
<keyword evidence="4" id="KW-1185">Reference proteome</keyword>
<evidence type="ECO:0000259" key="2">
    <source>
        <dbReference type="Pfam" id="PF00644"/>
    </source>
</evidence>
<dbReference type="Proteomes" id="UP001189429">
    <property type="component" value="Unassembled WGS sequence"/>
</dbReference>
<feature type="region of interest" description="Disordered" evidence="1">
    <location>
        <begin position="188"/>
        <end position="317"/>
    </location>
</feature>
<protein>
    <recommendedName>
        <fullName evidence="2">PARP catalytic domain-containing protein</fullName>
    </recommendedName>
</protein>
<organism evidence="3 4">
    <name type="scientific">Prorocentrum cordatum</name>
    <dbReference type="NCBI Taxonomy" id="2364126"/>
    <lineage>
        <taxon>Eukaryota</taxon>
        <taxon>Sar</taxon>
        <taxon>Alveolata</taxon>
        <taxon>Dinophyceae</taxon>
        <taxon>Prorocentrales</taxon>
        <taxon>Prorocentraceae</taxon>
        <taxon>Prorocentrum</taxon>
    </lineage>
</organism>
<name>A0ABN9PVU3_9DINO</name>
<dbReference type="Gene3D" id="3.90.228.10">
    <property type="match status" value="1"/>
</dbReference>
<dbReference type="PANTHER" id="PTHR45740">
    <property type="entry name" value="POLY [ADP-RIBOSE] POLYMERASE"/>
    <property type="match status" value="1"/>
</dbReference>
<dbReference type="PROSITE" id="PS50092">
    <property type="entry name" value="TSP1"/>
    <property type="match status" value="2"/>
</dbReference>
<dbReference type="SUPFAM" id="SSF56399">
    <property type="entry name" value="ADP-ribosylation"/>
    <property type="match status" value="1"/>
</dbReference>
<feature type="compositionally biased region" description="Polar residues" evidence="1">
    <location>
        <begin position="280"/>
        <end position="291"/>
    </location>
</feature>
<sequence>MAGAADEALELAAGLANLTQVCSFTDWGSWSACACSEGAYGIAERSRRRSVVWEAPAGEECVDTDNGTALWGWVDCAFLSDNPSSCDWLVNYGDYAHVGYYVELCCACGGGTTRPAGGLCDQPAFVEEVQFCGAACSSATTGPDAVPASGCEWSEWGAWSACSTCLSCTSRGCGRFRNRHALHEALSGGSACSGEGDRRGDGALRGVPRRLGAGRPAGRGRLAPRRLPRAAPPALRAPAAAPELRAARAAGRGRPAREGHGGRRGRAARLLGQRRPPPEGTSTSSCSWTPGSTACSTRCCRRRSSPAARPPQDRPCPRGTCARTPLGCPCVQPGGDPGLPVAYRVRRVIRVESTRMWSRYLQRRAEIASARAQEWPCTFSPPLRSAACLGDHPEVFQPLDVSVNEAYGIHGTSARSALGIGREDFRIDLAGSGAGTMYGHGSDLAESSTKADEYSKDDASGTYRGIFAAVVSRVCMGKFRYTTERDKLAEYLFHAGEFDSTFGDREASVGTFRELVVYDTDQVYPEYILLYERVHAASASETPRNPHPLQTEIPVYWRHCHLDPLREPFFQLCSLRWRIRASSSCTSWPRALSWGRAGRCSGRGAWRTRRCGPGTLRTGLACWSVSAAARPFPAWPTSSGRVPRTSC</sequence>
<feature type="compositionally biased region" description="Low complexity" evidence="1">
    <location>
        <begin position="204"/>
        <end position="221"/>
    </location>
</feature>
<accession>A0ABN9PVU3</accession>
<evidence type="ECO:0000256" key="1">
    <source>
        <dbReference type="SAM" id="MobiDB-lite"/>
    </source>
</evidence>
<evidence type="ECO:0000313" key="3">
    <source>
        <dbReference type="EMBL" id="CAK0796122.1"/>
    </source>
</evidence>
<dbReference type="InterPro" id="IPR012317">
    <property type="entry name" value="Poly(ADP-ribose)pol_cat_dom"/>
</dbReference>